<evidence type="ECO:0000313" key="2">
    <source>
        <dbReference type="EMBL" id="CEI60399.1"/>
    </source>
</evidence>
<dbReference type="Proteomes" id="UP000245910">
    <property type="component" value="Chromosome II"/>
</dbReference>
<evidence type="ECO:0000256" key="1">
    <source>
        <dbReference type="SAM" id="MobiDB-lite"/>
    </source>
</evidence>
<dbReference type="EMBL" id="LN649230">
    <property type="protein sequence ID" value="CEI60399.1"/>
    <property type="molecule type" value="Genomic_DNA"/>
</dbReference>
<name>A0A2L2SVK3_9HYPO</name>
<sequence length="74" mass="8140">MIKDFEHMVPLETRRIATSTFLGIPVHDQSDGHHPSTCHRYTTLRNPNDTGKHQKPGAAAPSTPTPGPKSNRQA</sequence>
<keyword evidence="3" id="KW-1185">Reference proteome</keyword>
<accession>A0A2L2SVK3</accession>
<feature type="compositionally biased region" description="Polar residues" evidence="1">
    <location>
        <begin position="39"/>
        <end position="49"/>
    </location>
</feature>
<organism evidence="2 3">
    <name type="scientific">Fusarium venenatum</name>
    <dbReference type="NCBI Taxonomy" id="56646"/>
    <lineage>
        <taxon>Eukaryota</taxon>
        <taxon>Fungi</taxon>
        <taxon>Dikarya</taxon>
        <taxon>Ascomycota</taxon>
        <taxon>Pezizomycotina</taxon>
        <taxon>Sordariomycetes</taxon>
        <taxon>Hypocreomycetidae</taxon>
        <taxon>Hypocreales</taxon>
        <taxon>Nectriaceae</taxon>
        <taxon>Fusarium</taxon>
    </lineage>
</organism>
<proteinExistence type="predicted"/>
<protein>
    <submittedName>
        <fullName evidence="2">Uncharacterized protein</fullName>
    </submittedName>
</protein>
<dbReference type="AlphaFoldDB" id="A0A2L2SVK3"/>
<reference evidence="3" key="1">
    <citation type="submission" date="2014-10" db="EMBL/GenBank/DDBJ databases">
        <authorList>
            <person name="King R."/>
        </authorList>
    </citation>
    <scope>NUCLEOTIDE SEQUENCE [LARGE SCALE GENOMIC DNA]</scope>
    <source>
        <strain evidence="3">A3/5</strain>
    </source>
</reference>
<feature type="region of interest" description="Disordered" evidence="1">
    <location>
        <begin position="26"/>
        <end position="74"/>
    </location>
</feature>
<evidence type="ECO:0000313" key="3">
    <source>
        <dbReference type="Proteomes" id="UP000245910"/>
    </source>
</evidence>